<dbReference type="Gene3D" id="1.10.10.60">
    <property type="entry name" value="Homeodomain-like"/>
    <property type="match status" value="1"/>
</dbReference>
<dbReference type="AlphaFoldDB" id="A0A543HVW4"/>
<evidence type="ECO:0000313" key="9">
    <source>
        <dbReference type="Proteomes" id="UP000316747"/>
    </source>
</evidence>
<feature type="DNA-binding region" description="H-T-H motif" evidence="5">
    <location>
        <begin position="43"/>
        <end position="62"/>
    </location>
</feature>
<keyword evidence="3 5" id="KW-0238">DNA-binding</keyword>
<dbReference type="Gene3D" id="1.10.357.10">
    <property type="entry name" value="Tetracycline Repressor, domain 2"/>
    <property type="match status" value="1"/>
</dbReference>
<feature type="region of interest" description="Disordered" evidence="6">
    <location>
        <begin position="1"/>
        <end position="20"/>
    </location>
</feature>
<evidence type="ECO:0000256" key="4">
    <source>
        <dbReference type="ARBA" id="ARBA00023163"/>
    </source>
</evidence>
<name>A0A543HVW4_9MICO</name>
<keyword evidence="1" id="KW-0678">Repressor</keyword>
<dbReference type="PANTHER" id="PTHR30055">
    <property type="entry name" value="HTH-TYPE TRANSCRIPTIONAL REGULATOR RUTR"/>
    <property type="match status" value="1"/>
</dbReference>
<dbReference type="InterPro" id="IPR009057">
    <property type="entry name" value="Homeodomain-like_sf"/>
</dbReference>
<reference evidence="8 9" key="1">
    <citation type="submission" date="2019-06" db="EMBL/GenBank/DDBJ databases">
        <title>Genome sequencing of plant associated microbes to promote plant fitness in Sorghum bicolor and Oryza sativa.</title>
        <authorList>
            <person name="Coleman-Derr D."/>
        </authorList>
    </citation>
    <scope>NUCLEOTIDE SEQUENCE [LARGE SCALE GENOMIC DNA]</scope>
    <source>
        <strain evidence="8 9">KV-663</strain>
    </source>
</reference>
<evidence type="ECO:0000256" key="5">
    <source>
        <dbReference type="PROSITE-ProRule" id="PRU00335"/>
    </source>
</evidence>
<comment type="caution">
    <text evidence="8">The sequence shown here is derived from an EMBL/GenBank/DDBJ whole genome shotgun (WGS) entry which is preliminary data.</text>
</comment>
<keyword evidence="9" id="KW-1185">Reference proteome</keyword>
<dbReference type="Pfam" id="PF13977">
    <property type="entry name" value="TetR_C_6"/>
    <property type="match status" value="1"/>
</dbReference>
<dbReference type="PRINTS" id="PR00455">
    <property type="entry name" value="HTHTETR"/>
</dbReference>
<feature type="domain" description="HTH tetR-type" evidence="7">
    <location>
        <begin position="20"/>
        <end position="80"/>
    </location>
</feature>
<keyword evidence="2" id="KW-0805">Transcription regulation</keyword>
<dbReference type="InterPro" id="IPR039538">
    <property type="entry name" value="BetI_C"/>
</dbReference>
<keyword evidence="4" id="KW-0804">Transcription</keyword>
<dbReference type="GO" id="GO:0000976">
    <property type="term" value="F:transcription cis-regulatory region binding"/>
    <property type="evidence" value="ECO:0007669"/>
    <property type="project" value="TreeGrafter"/>
</dbReference>
<accession>A0A543HVW4</accession>
<dbReference type="InterPro" id="IPR001647">
    <property type="entry name" value="HTH_TetR"/>
</dbReference>
<dbReference type="PANTHER" id="PTHR30055:SF241">
    <property type="entry name" value="TRANSCRIPTIONAL REGULATORY PROTEIN"/>
    <property type="match status" value="1"/>
</dbReference>
<dbReference type="OrthoDB" id="7252896at2"/>
<gene>
    <name evidence="8" type="ORF">FBY41_2497</name>
</gene>
<organism evidence="8 9">
    <name type="scientific">Humibacillus xanthopallidus</name>
    <dbReference type="NCBI Taxonomy" id="412689"/>
    <lineage>
        <taxon>Bacteria</taxon>
        <taxon>Bacillati</taxon>
        <taxon>Actinomycetota</taxon>
        <taxon>Actinomycetes</taxon>
        <taxon>Micrococcales</taxon>
        <taxon>Intrasporangiaceae</taxon>
        <taxon>Humibacillus</taxon>
    </lineage>
</organism>
<dbReference type="EMBL" id="VFPM01000002">
    <property type="protein sequence ID" value="TQM62465.1"/>
    <property type="molecule type" value="Genomic_DNA"/>
</dbReference>
<dbReference type="Pfam" id="PF00440">
    <property type="entry name" value="TetR_N"/>
    <property type="match status" value="1"/>
</dbReference>
<dbReference type="InterPro" id="IPR050109">
    <property type="entry name" value="HTH-type_TetR-like_transc_reg"/>
</dbReference>
<evidence type="ECO:0000259" key="7">
    <source>
        <dbReference type="PROSITE" id="PS50977"/>
    </source>
</evidence>
<protein>
    <submittedName>
        <fullName evidence="8">TetR family transcriptional regulator</fullName>
    </submittedName>
</protein>
<evidence type="ECO:0000256" key="3">
    <source>
        <dbReference type="ARBA" id="ARBA00023125"/>
    </source>
</evidence>
<evidence type="ECO:0000256" key="6">
    <source>
        <dbReference type="SAM" id="MobiDB-lite"/>
    </source>
</evidence>
<dbReference type="PROSITE" id="PS50977">
    <property type="entry name" value="HTH_TETR_2"/>
    <property type="match status" value="1"/>
</dbReference>
<dbReference type="GO" id="GO:0003700">
    <property type="term" value="F:DNA-binding transcription factor activity"/>
    <property type="evidence" value="ECO:0007669"/>
    <property type="project" value="TreeGrafter"/>
</dbReference>
<sequence length="211" mass="22866">MPSPAATAGPPRARVSARRQATRARVLDAASEVFAERGFHGATVEEICERAGFTRGAFYSNFSSKDDLVIHLSTRQVEGIVERITAAARTEASPEAVLGAVFAALADEPGRHERWVLLTTEFTLHAIRDAAARRVWAAQQRRIREALVAVVDDAIASRGITLPMTTEQFVRVAMALTQGSMTQRLIEPGALERGELEQVVLPVLLGVRPSG</sequence>
<evidence type="ECO:0000256" key="2">
    <source>
        <dbReference type="ARBA" id="ARBA00023015"/>
    </source>
</evidence>
<evidence type="ECO:0000313" key="8">
    <source>
        <dbReference type="EMBL" id="TQM62465.1"/>
    </source>
</evidence>
<dbReference type="RefSeq" id="WP_141844553.1">
    <property type="nucleotide sequence ID" value="NZ_VFPM01000002.1"/>
</dbReference>
<dbReference type="Proteomes" id="UP000316747">
    <property type="component" value="Unassembled WGS sequence"/>
</dbReference>
<dbReference type="SUPFAM" id="SSF46689">
    <property type="entry name" value="Homeodomain-like"/>
    <property type="match status" value="1"/>
</dbReference>
<evidence type="ECO:0000256" key="1">
    <source>
        <dbReference type="ARBA" id="ARBA00022491"/>
    </source>
</evidence>
<proteinExistence type="predicted"/>
<dbReference type="SUPFAM" id="SSF48498">
    <property type="entry name" value="Tetracyclin repressor-like, C-terminal domain"/>
    <property type="match status" value="1"/>
</dbReference>
<dbReference type="InterPro" id="IPR036271">
    <property type="entry name" value="Tet_transcr_reg_TetR-rel_C_sf"/>
</dbReference>